<keyword evidence="6 13" id="KW-0378">Hydrolase</keyword>
<keyword evidence="2" id="KW-0768">Sushi</keyword>
<comment type="catalytic activity">
    <reaction evidence="11">
        <text>Selective cleavage of 103-Arg-|-Ser-104 and 124-Ile-|-Ile-125 bonds in Limulus clotting factor B to form activated factor B. Cleavage of -Pro-Arg-|-Xaa- bonds in synthetic substrates.</text>
        <dbReference type="EC" id="3.4.21.84"/>
    </reaction>
</comment>
<dbReference type="InterPro" id="IPR018114">
    <property type="entry name" value="TRYPSIN_HIS"/>
</dbReference>
<reference evidence="16" key="1">
    <citation type="submission" date="2014-03" db="EMBL/GenBank/DDBJ databases">
        <title>The sialotranscriptome of Amblyomma triste, Amblyomma parvum and Amblyomma cajennense ticks, uncovered by 454-based RNA-seq.</title>
        <authorList>
            <person name="Garcia G.R."/>
            <person name="Gardinassi L.G."/>
            <person name="Ribeiro J.M."/>
            <person name="Anatriello E."/>
            <person name="Ferreira B.R."/>
            <person name="Moreira H.N."/>
            <person name="Mafra C."/>
            <person name="Olegario M.M."/>
            <person name="Szabo P.J."/>
            <person name="Miranda-Santos I.K."/>
            <person name="Maruyama S.R."/>
        </authorList>
    </citation>
    <scope>NUCLEOTIDE SEQUENCE</scope>
    <source>
        <strain evidence="16">Uberlandia</strain>
        <tissue evidence="16">Salivary glands</tissue>
    </source>
</reference>
<evidence type="ECO:0000256" key="10">
    <source>
        <dbReference type="ARBA" id="ARBA00023157"/>
    </source>
</evidence>
<dbReference type="GO" id="GO:0007155">
    <property type="term" value="P:cell adhesion"/>
    <property type="evidence" value="ECO:0007669"/>
    <property type="project" value="UniProtKB-KW"/>
</dbReference>
<feature type="domain" description="Peptidase S1" evidence="15">
    <location>
        <begin position="194"/>
        <end position="440"/>
    </location>
</feature>
<evidence type="ECO:0000256" key="12">
    <source>
        <dbReference type="ARBA" id="ARBA00066707"/>
    </source>
</evidence>
<dbReference type="CDD" id="cd00190">
    <property type="entry name" value="Tryp_SPc"/>
    <property type="match status" value="1"/>
</dbReference>
<keyword evidence="5" id="KW-0430">Lectin</keyword>
<keyword evidence="4 14" id="KW-0732">Signal</keyword>
<dbReference type="InterPro" id="IPR001314">
    <property type="entry name" value="Peptidase_S1A"/>
</dbReference>
<dbReference type="EC" id="3.4.21.84" evidence="12"/>
<dbReference type="Gene3D" id="2.40.10.10">
    <property type="entry name" value="Trypsin-like serine proteases"/>
    <property type="match status" value="1"/>
</dbReference>
<dbReference type="GO" id="GO:0004252">
    <property type="term" value="F:serine-type endopeptidase activity"/>
    <property type="evidence" value="ECO:0007669"/>
    <property type="project" value="InterPro"/>
</dbReference>
<name>A0A023FD60_AMBCJ</name>
<evidence type="ECO:0000256" key="1">
    <source>
        <dbReference type="ARBA" id="ARBA00022536"/>
    </source>
</evidence>
<keyword evidence="1" id="KW-0245">EGF-like domain</keyword>
<accession>A0A023FD60</accession>
<dbReference type="SUPFAM" id="SSF50494">
    <property type="entry name" value="Trypsin-like serine proteases"/>
    <property type="match status" value="1"/>
</dbReference>
<dbReference type="PROSITE" id="PS50240">
    <property type="entry name" value="TRYPSIN_DOM"/>
    <property type="match status" value="1"/>
</dbReference>
<evidence type="ECO:0000256" key="7">
    <source>
        <dbReference type="ARBA" id="ARBA00022820"/>
    </source>
</evidence>
<evidence type="ECO:0000256" key="11">
    <source>
        <dbReference type="ARBA" id="ARBA00052079"/>
    </source>
</evidence>
<evidence type="ECO:0000256" key="4">
    <source>
        <dbReference type="ARBA" id="ARBA00022729"/>
    </source>
</evidence>
<feature type="chain" id="PRO_5001514865" description="limulus clotting factor C" evidence="14">
    <location>
        <begin position="35"/>
        <end position="466"/>
    </location>
</feature>
<dbReference type="PANTHER" id="PTHR24252:SF7">
    <property type="entry name" value="HYALIN"/>
    <property type="match status" value="1"/>
</dbReference>
<evidence type="ECO:0000256" key="5">
    <source>
        <dbReference type="ARBA" id="ARBA00022734"/>
    </source>
</evidence>
<keyword evidence="10" id="KW-1015">Disulfide bond</keyword>
<dbReference type="SMART" id="SM00020">
    <property type="entry name" value="Tryp_SPc"/>
    <property type="match status" value="1"/>
</dbReference>
<dbReference type="InterPro" id="IPR043504">
    <property type="entry name" value="Peptidase_S1_PA_chymotrypsin"/>
</dbReference>
<dbReference type="PRINTS" id="PR00722">
    <property type="entry name" value="CHYMOTRYPSIN"/>
</dbReference>
<evidence type="ECO:0000256" key="9">
    <source>
        <dbReference type="ARBA" id="ARBA00022889"/>
    </source>
</evidence>
<keyword evidence="8 13" id="KW-0720">Serine protease</keyword>
<sequence>MTPGRARPVRRKLPLIHRLVWALLFFLHSRVSSAATIVYPMVQVETTSLSTGDDQTTTAAGYEATELQTTTTEDAGVIVDVVVVTSPLPVTSTTPPRGLPAIVQEAIVVPQDSPAVSNSDSVVIEVVPIVSANASAGPGAPGFDTHVTFKPDTNTEQPTKTKTTTGLQKQFTKKYMSKYVVKNCGIPHARMRRIVGGKLTTLERYPWTVGVWMRFGEKPYCGGVIVSWLFVMTAGHCTRNKMAQDLRVSFGITHINHQRLKSDQKDHLIAVAAIYQNPLFKDIVHGDDISILRMSSPLQEGGYPVTPICIPEATGTPITTADIVGTDGVVAGWGRTTYGGESSKQLREVSLPIVSNNACAKIFKDVLKIRDEMICAGDINGTKDACQGDSGGALMWRSKVDDRWYALGVVSFGVKCAEPGYYGTYTRVQSYLDWICKVTDGLLCFGSSSNEAGARLPSNSTNDKGE</sequence>
<dbReference type="GO" id="GO:0030246">
    <property type="term" value="F:carbohydrate binding"/>
    <property type="evidence" value="ECO:0007669"/>
    <property type="project" value="UniProtKB-KW"/>
</dbReference>
<dbReference type="Pfam" id="PF00089">
    <property type="entry name" value="Trypsin"/>
    <property type="match status" value="1"/>
</dbReference>
<dbReference type="GO" id="GO:0042381">
    <property type="term" value="P:hemolymph coagulation"/>
    <property type="evidence" value="ECO:0007669"/>
    <property type="project" value="UniProtKB-KW"/>
</dbReference>
<dbReference type="InterPro" id="IPR033116">
    <property type="entry name" value="TRYPSIN_SER"/>
</dbReference>
<organism evidence="16">
    <name type="scientific">Amblyomma cajennense</name>
    <name type="common">Cayenne tick</name>
    <name type="synonym">Acarus cajennensis</name>
    <dbReference type="NCBI Taxonomy" id="34607"/>
    <lineage>
        <taxon>Eukaryota</taxon>
        <taxon>Metazoa</taxon>
        <taxon>Ecdysozoa</taxon>
        <taxon>Arthropoda</taxon>
        <taxon>Chelicerata</taxon>
        <taxon>Arachnida</taxon>
        <taxon>Acari</taxon>
        <taxon>Parasitiformes</taxon>
        <taxon>Ixodida</taxon>
        <taxon>Ixodoidea</taxon>
        <taxon>Ixodidae</taxon>
        <taxon>Amblyomminae</taxon>
        <taxon>Amblyomma</taxon>
    </lineage>
</organism>
<dbReference type="FunFam" id="2.40.10.10:FF:000120">
    <property type="entry name" value="Putative serine protease"/>
    <property type="match status" value="1"/>
</dbReference>
<keyword evidence="7" id="KW-0353">Hemolymph clotting</keyword>
<dbReference type="GO" id="GO:0006508">
    <property type="term" value="P:proteolysis"/>
    <property type="evidence" value="ECO:0007669"/>
    <property type="project" value="UniProtKB-KW"/>
</dbReference>
<evidence type="ECO:0000256" key="13">
    <source>
        <dbReference type="RuleBase" id="RU363034"/>
    </source>
</evidence>
<evidence type="ECO:0000256" key="14">
    <source>
        <dbReference type="SAM" id="SignalP"/>
    </source>
</evidence>
<feature type="signal peptide" evidence="14">
    <location>
        <begin position="1"/>
        <end position="34"/>
    </location>
</feature>
<evidence type="ECO:0000256" key="2">
    <source>
        <dbReference type="ARBA" id="ARBA00022659"/>
    </source>
</evidence>
<evidence type="ECO:0000256" key="6">
    <source>
        <dbReference type="ARBA" id="ARBA00022801"/>
    </source>
</evidence>
<dbReference type="AlphaFoldDB" id="A0A023FD60"/>
<evidence type="ECO:0000256" key="3">
    <source>
        <dbReference type="ARBA" id="ARBA00022670"/>
    </source>
</evidence>
<evidence type="ECO:0000259" key="15">
    <source>
        <dbReference type="PROSITE" id="PS50240"/>
    </source>
</evidence>
<dbReference type="PROSITE" id="PS00134">
    <property type="entry name" value="TRYPSIN_HIS"/>
    <property type="match status" value="1"/>
</dbReference>
<evidence type="ECO:0000313" key="16">
    <source>
        <dbReference type="EMBL" id="JAC19801.1"/>
    </source>
</evidence>
<protein>
    <recommendedName>
        <fullName evidence="12">limulus clotting factor C</fullName>
        <ecNumber evidence="12">3.4.21.84</ecNumber>
    </recommendedName>
</protein>
<dbReference type="PROSITE" id="PS00135">
    <property type="entry name" value="TRYPSIN_SER"/>
    <property type="match status" value="1"/>
</dbReference>
<dbReference type="EMBL" id="GBBK01004681">
    <property type="protein sequence ID" value="JAC19801.1"/>
    <property type="molecule type" value="mRNA"/>
</dbReference>
<keyword evidence="9" id="KW-0130">Cell adhesion</keyword>
<dbReference type="InterPro" id="IPR001254">
    <property type="entry name" value="Trypsin_dom"/>
</dbReference>
<dbReference type="PANTHER" id="PTHR24252">
    <property type="entry name" value="ACROSIN-RELATED"/>
    <property type="match status" value="1"/>
</dbReference>
<evidence type="ECO:0000256" key="8">
    <source>
        <dbReference type="ARBA" id="ARBA00022825"/>
    </source>
</evidence>
<proteinExistence type="evidence at transcript level"/>
<keyword evidence="3 13" id="KW-0645">Protease</keyword>
<dbReference type="InterPro" id="IPR009003">
    <property type="entry name" value="Peptidase_S1_PA"/>
</dbReference>